<protein>
    <submittedName>
        <fullName evidence="1">DUF2946 family protein</fullName>
    </submittedName>
</protein>
<name>A0ABV6AXT7_9DEIO</name>
<evidence type="ECO:0000313" key="1">
    <source>
        <dbReference type="EMBL" id="MFB9992323.1"/>
    </source>
</evidence>
<dbReference type="Proteomes" id="UP001589733">
    <property type="component" value="Unassembled WGS sequence"/>
</dbReference>
<dbReference type="EMBL" id="JBHLYR010000031">
    <property type="protein sequence ID" value="MFB9992323.1"/>
    <property type="molecule type" value="Genomic_DNA"/>
</dbReference>
<accession>A0ABV6AXT7</accession>
<sequence length="131" mass="14069">MQRRWGHRGKRWWAALLTVLAAFAFPVRGPLMSVLTAPQAAPSTDRISMDSMPMHHAGADAQAPTSHQDDHLYGHQAHCLFCLTGAFALEADPTAPPSVPVVDLAPASPVVVQARTPTLRHTDARAPPQPA</sequence>
<keyword evidence="2" id="KW-1185">Reference proteome</keyword>
<dbReference type="Pfam" id="PF11162">
    <property type="entry name" value="DUF2946"/>
    <property type="match status" value="1"/>
</dbReference>
<comment type="caution">
    <text evidence="1">The sequence shown here is derived from an EMBL/GenBank/DDBJ whole genome shotgun (WGS) entry which is preliminary data.</text>
</comment>
<evidence type="ECO:0000313" key="2">
    <source>
        <dbReference type="Proteomes" id="UP001589733"/>
    </source>
</evidence>
<organism evidence="1 2">
    <name type="scientific">Deinococcus oregonensis</name>
    <dbReference type="NCBI Taxonomy" id="1805970"/>
    <lineage>
        <taxon>Bacteria</taxon>
        <taxon>Thermotogati</taxon>
        <taxon>Deinococcota</taxon>
        <taxon>Deinococci</taxon>
        <taxon>Deinococcales</taxon>
        <taxon>Deinococcaceae</taxon>
        <taxon>Deinococcus</taxon>
    </lineage>
</organism>
<dbReference type="InterPro" id="IPR021333">
    <property type="entry name" value="DUF2946"/>
</dbReference>
<gene>
    <name evidence="1" type="ORF">ACFFLM_10145</name>
</gene>
<proteinExistence type="predicted"/>
<reference evidence="1 2" key="1">
    <citation type="submission" date="2024-09" db="EMBL/GenBank/DDBJ databases">
        <authorList>
            <person name="Sun Q."/>
            <person name="Mori K."/>
        </authorList>
    </citation>
    <scope>NUCLEOTIDE SEQUENCE [LARGE SCALE GENOMIC DNA]</scope>
    <source>
        <strain evidence="1 2">JCM 13503</strain>
    </source>
</reference>
<dbReference type="RefSeq" id="WP_380008973.1">
    <property type="nucleotide sequence ID" value="NZ_JBHLYR010000031.1"/>
</dbReference>